<proteinExistence type="predicted"/>
<keyword evidence="3" id="KW-1185">Reference proteome</keyword>
<sequence>MCIGRRTAHPQSLTAPNSSSYKGRPPSCLLYVILVPRLPPRCAARPHPCVLSWSSTAPSFSSPWPLILKAEHASRIH</sequence>
<dbReference type="GeneID" id="54574191"/>
<reference evidence="2" key="1">
    <citation type="journal article" date="2020" name="Stud. Mycol.">
        <title>101 Dothideomycetes genomes: a test case for predicting lifestyles and emergence of pathogens.</title>
        <authorList>
            <person name="Haridas S."/>
            <person name="Albert R."/>
            <person name="Binder M."/>
            <person name="Bloem J."/>
            <person name="Labutti K."/>
            <person name="Salamov A."/>
            <person name="Andreopoulos B."/>
            <person name="Baker S."/>
            <person name="Barry K."/>
            <person name="Bills G."/>
            <person name="Bluhm B."/>
            <person name="Cannon C."/>
            <person name="Castanera R."/>
            <person name="Culley D."/>
            <person name="Daum C."/>
            <person name="Ezra D."/>
            <person name="Gonzalez J."/>
            <person name="Henrissat B."/>
            <person name="Kuo A."/>
            <person name="Liang C."/>
            <person name="Lipzen A."/>
            <person name="Lutzoni F."/>
            <person name="Magnuson J."/>
            <person name="Mondo S."/>
            <person name="Nolan M."/>
            <person name="Ohm R."/>
            <person name="Pangilinan J."/>
            <person name="Park H.-J."/>
            <person name="Ramirez L."/>
            <person name="Alfaro M."/>
            <person name="Sun H."/>
            <person name="Tritt A."/>
            <person name="Yoshinaga Y."/>
            <person name="Zwiers L.-H."/>
            <person name="Turgeon B."/>
            <person name="Goodwin S."/>
            <person name="Spatafora J."/>
            <person name="Crous P."/>
            <person name="Grigoriev I."/>
        </authorList>
    </citation>
    <scope>NUCLEOTIDE SEQUENCE</scope>
    <source>
        <strain evidence="2">CBS 122368</strain>
    </source>
</reference>
<evidence type="ECO:0000313" key="2">
    <source>
        <dbReference type="EMBL" id="KAF2256475.1"/>
    </source>
</evidence>
<dbReference type="RefSeq" id="XP_033691479.1">
    <property type="nucleotide sequence ID" value="XM_033820861.1"/>
</dbReference>
<evidence type="ECO:0000313" key="3">
    <source>
        <dbReference type="Proteomes" id="UP000800094"/>
    </source>
</evidence>
<dbReference type="AlphaFoldDB" id="A0A6A6J0W0"/>
<dbReference type="EMBL" id="ML987189">
    <property type="protein sequence ID" value="KAF2256475.1"/>
    <property type="molecule type" value="Genomic_DNA"/>
</dbReference>
<accession>A0A6A6J0W0</accession>
<evidence type="ECO:0000256" key="1">
    <source>
        <dbReference type="SAM" id="MobiDB-lite"/>
    </source>
</evidence>
<protein>
    <submittedName>
        <fullName evidence="2">Uncharacterized protein</fullName>
    </submittedName>
</protein>
<dbReference type="Proteomes" id="UP000800094">
    <property type="component" value="Unassembled WGS sequence"/>
</dbReference>
<feature type="compositionally biased region" description="Polar residues" evidence="1">
    <location>
        <begin position="9"/>
        <end position="21"/>
    </location>
</feature>
<name>A0A6A6J0W0_9PLEO</name>
<feature type="region of interest" description="Disordered" evidence="1">
    <location>
        <begin position="1"/>
        <end position="24"/>
    </location>
</feature>
<organism evidence="2 3">
    <name type="scientific">Trematosphaeria pertusa</name>
    <dbReference type="NCBI Taxonomy" id="390896"/>
    <lineage>
        <taxon>Eukaryota</taxon>
        <taxon>Fungi</taxon>
        <taxon>Dikarya</taxon>
        <taxon>Ascomycota</taxon>
        <taxon>Pezizomycotina</taxon>
        <taxon>Dothideomycetes</taxon>
        <taxon>Pleosporomycetidae</taxon>
        <taxon>Pleosporales</taxon>
        <taxon>Massarineae</taxon>
        <taxon>Trematosphaeriaceae</taxon>
        <taxon>Trematosphaeria</taxon>
    </lineage>
</organism>
<gene>
    <name evidence="2" type="ORF">BU26DRAFT_23054</name>
</gene>